<protein>
    <submittedName>
        <fullName evidence="2">Fibronectin type III domain-containing protein</fullName>
    </submittedName>
</protein>
<dbReference type="SUPFAM" id="SSF49265">
    <property type="entry name" value="Fibronectin type III"/>
    <property type="match status" value="1"/>
</dbReference>
<dbReference type="PROSITE" id="PS50853">
    <property type="entry name" value="FN3"/>
    <property type="match status" value="1"/>
</dbReference>
<dbReference type="CDD" id="cd00063">
    <property type="entry name" value="FN3"/>
    <property type="match status" value="1"/>
</dbReference>
<dbReference type="EMBL" id="JBBNFM010000012">
    <property type="protein sequence ID" value="MEQ2454781.1"/>
    <property type="molecule type" value="Genomic_DNA"/>
</dbReference>
<evidence type="ECO:0000313" key="3">
    <source>
        <dbReference type="Proteomes" id="UP001482186"/>
    </source>
</evidence>
<dbReference type="Pfam" id="PF00041">
    <property type="entry name" value="fn3"/>
    <property type="match status" value="1"/>
</dbReference>
<gene>
    <name evidence="2" type="ORF">AAAT04_12115</name>
</gene>
<name>A0ABV1EJM3_9FIRM</name>
<feature type="domain" description="Fibronectin type-III" evidence="1">
    <location>
        <begin position="1"/>
        <end position="93"/>
    </location>
</feature>
<dbReference type="InterPro" id="IPR003961">
    <property type="entry name" value="FN3_dom"/>
</dbReference>
<dbReference type="InterPro" id="IPR013783">
    <property type="entry name" value="Ig-like_fold"/>
</dbReference>
<sequence length="93" mass="10590">MKIVSSSSAAKSTVNIKWKKDSSVDGYEILVATDKKFSKNKNKYTIKSKNKATKKITNLKSGKKYYVKIRSYKIINKKKIYSAYSSAENLIVK</sequence>
<reference evidence="2 3" key="1">
    <citation type="submission" date="2024-04" db="EMBL/GenBank/DDBJ databases">
        <title>Human intestinal bacterial collection.</title>
        <authorList>
            <person name="Pauvert C."/>
            <person name="Hitch T.C.A."/>
            <person name="Clavel T."/>
        </authorList>
    </citation>
    <scope>NUCLEOTIDE SEQUENCE [LARGE SCALE GENOMIC DNA]</scope>
    <source>
        <strain evidence="2 3">CLA-AA-H141</strain>
    </source>
</reference>
<dbReference type="Proteomes" id="UP001482186">
    <property type="component" value="Unassembled WGS sequence"/>
</dbReference>
<dbReference type="InterPro" id="IPR036116">
    <property type="entry name" value="FN3_sf"/>
</dbReference>
<evidence type="ECO:0000259" key="1">
    <source>
        <dbReference type="PROSITE" id="PS50853"/>
    </source>
</evidence>
<proteinExistence type="predicted"/>
<evidence type="ECO:0000313" key="2">
    <source>
        <dbReference type="EMBL" id="MEQ2454781.1"/>
    </source>
</evidence>
<organism evidence="2 3">
    <name type="scientific">Coprococcus ammoniilyticus</name>
    <dbReference type="NCBI Taxonomy" id="2981785"/>
    <lineage>
        <taxon>Bacteria</taxon>
        <taxon>Bacillati</taxon>
        <taxon>Bacillota</taxon>
        <taxon>Clostridia</taxon>
        <taxon>Lachnospirales</taxon>
        <taxon>Lachnospiraceae</taxon>
        <taxon>Coprococcus</taxon>
    </lineage>
</organism>
<comment type="caution">
    <text evidence="2">The sequence shown here is derived from an EMBL/GenBank/DDBJ whole genome shotgun (WGS) entry which is preliminary data.</text>
</comment>
<dbReference type="Gene3D" id="2.60.40.10">
    <property type="entry name" value="Immunoglobulins"/>
    <property type="match status" value="1"/>
</dbReference>
<accession>A0ABV1EJM3</accession>
<keyword evidence="3" id="KW-1185">Reference proteome</keyword>
<dbReference type="RefSeq" id="WP_117808378.1">
    <property type="nucleotide sequence ID" value="NZ_JBBNFM010000012.1"/>
</dbReference>